<dbReference type="EMBL" id="CM043801">
    <property type="protein sequence ID" value="KAI4809565.1"/>
    <property type="molecule type" value="Genomic_DNA"/>
</dbReference>
<name>A0ACB9W8F4_CHAAC</name>
<evidence type="ECO:0000313" key="2">
    <source>
        <dbReference type="Proteomes" id="UP001057452"/>
    </source>
</evidence>
<dbReference type="Proteomes" id="UP001057452">
    <property type="component" value="Chromosome 17"/>
</dbReference>
<proteinExistence type="predicted"/>
<sequence length="110" mass="12775">KGRCDPSSPDGVKLLTRCQRHFSTHLHMLETEGRCSVATDRTRDRKHDTNAHWHSQTLSHIKVLLQMHARRSQSFFFPRMSLLLLEYVQMHKMSQSVMQVKGVLIHGALK</sequence>
<feature type="non-terminal residue" evidence="1">
    <location>
        <position position="110"/>
    </location>
</feature>
<gene>
    <name evidence="1" type="ORF">KUCAC02_018439</name>
</gene>
<keyword evidence="2" id="KW-1185">Reference proteome</keyword>
<protein>
    <submittedName>
        <fullName evidence="1">Uncharacterized protein</fullName>
    </submittedName>
</protein>
<reference evidence="1" key="1">
    <citation type="submission" date="2022-05" db="EMBL/GenBank/DDBJ databases">
        <title>Chromosome-level genome of Chaenocephalus aceratus.</title>
        <authorList>
            <person name="Park H."/>
        </authorList>
    </citation>
    <scope>NUCLEOTIDE SEQUENCE</scope>
    <source>
        <strain evidence="1">KU_202001</strain>
    </source>
</reference>
<organism evidence="1 2">
    <name type="scientific">Chaenocephalus aceratus</name>
    <name type="common">Blackfin icefish</name>
    <name type="synonym">Chaenichthys aceratus</name>
    <dbReference type="NCBI Taxonomy" id="36190"/>
    <lineage>
        <taxon>Eukaryota</taxon>
        <taxon>Metazoa</taxon>
        <taxon>Chordata</taxon>
        <taxon>Craniata</taxon>
        <taxon>Vertebrata</taxon>
        <taxon>Euteleostomi</taxon>
        <taxon>Actinopterygii</taxon>
        <taxon>Neopterygii</taxon>
        <taxon>Teleostei</taxon>
        <taxon>Neoteleostei</taxon>
        <taxon>Acanthomorphata</taxon>
        <taxon>Eupercaria</taxon>
        <taxon>Perciformes</taxon>
        <taxon>Notothenioidei</taxon>
        <taxon>Channichthyidae</taxon>
        <taxon>Chaenocephalus</taxon>
    </lineage>
</organism>
<accession>A0ACB9W8F4</accession>
<feature type="non-terminal residue" evidence="1">
    <location>
        <position position="1"/>
    </location>
</feature>
<comment type="caution">
    <text evidence="1">The sequence shown here is derived from an EMBL/GenBank/DDBJ whole genome shotgun (WGS) entry which is preliminary data.</text>
</comment>
<evidence type="ECO:0000313" key="1">
    <source>
        <dbReference type="EMBL" id="KAI4809565.1"/>
    </source>
</evidence>